<protein>
    <recommendedName>
        <fullName evidence="1">Copper-binding protein MbnP-like domain-containing protein</fullName>
    </recommendedName>
</protein>
<dbReference type="AlphaFoldDB" id="A0A0C1L9G3"/>
<feature type="domain" description="Copper-binding protein MbnP-like" evidence="1">
    <location>
        <begin position="20"/>
        <end position="217"/>
    </location>
</feature>
<proteinExistence type="predicted"/>
<evidence type="ECO:0000259" key="1">
    <source>
        <dbReference type="Pfam" id="PF20243"/>
    </source>
</evidence>
<organism evidence="2 3">
    <name type="scientific">Flavihumibacter solisilvae</name>
    <dbReference type="NCBI Taxonomy" id="1349421"/>
    <lineage>
        <taxon>Bacteria</taxon>
        <taxon>Pseudomonadati</taxon>
        <taxon>Bacteroidota</taxon>
        <taxon>Chitinophagia</taxon>
        <taxon>Chitinophagales</taxon>
        <taxon>Chitinophagaceae</taxon>
        <taxon>Flavihumibacter</taxon>
    </lineage>
</organism>
<comment type="caution">
    <text evidence="2">The sequence shown here is derived from an EMBL/GenBank/DDBJ whole genome shotgun (WGS) entry which is preliminary data.</text>
</comment>
<keyword evidence="3" id="KW-1185">Reference proteome</keyword>
<dbReference type="EMBL" id="JSVC01000002">
    <property type="protein sequence ID" value="KIC96146.1"/>
    <property type="molecule type" value="Genomic_DNA"/>
</dbReference>
<dbReference type="Pfam" id="PF20243">
    <property type="entry name" value="MbnP"/>
    <property type="match status" value="1"/>
</dbReference>
<accession>A0A0C1L9G3</accession>
<evidence type="ECO:0000313" key="3">
    <source>
        <dbReference type="Proteomes" id="UP000031408"/>
    </source>
</evidence>
<name>A0A0C1L9G3_9BACT</name>
<gene>
    <name evidence="2" type="ORF">OI18_03025</name>
</gene>
<dbReference type="Proteomes" id="UP000031408">
    <property type="component" value="Unassembled WGS sequence"/>
</dbReference>
<dbReference type="STRING" id="1349421.OI18_03025"/>
<dbReference type="InterPro" id="IPR046863">
    <property type="entry name" value="MbnP-like_dom"/>
</dbReference>
<reference evidence="2 3" key="1">
    <citation type="submission" date="2014-11" db="EMBL/GenBank/DDBJ databases">
        <title>Genome sequence of Flavihumibacter solisilvae 3-3.</title>
        <authorList>
            <person name="Zhou G."/>
            <person name="Li M."/>
            <person name="Wang G."/>
        </authorList>
    </citation>
    <scope>NUCLEOTIDE SEQUENCE [LARGE SCALE GENOMIC DNA]</scope>
    <source>
        <strain evidence="2 3">3-3</strain>
    </source>
</reference>
<sequence>MVIGTSCQKELSSDSAATAYISIRFHPKINGTPFRLNETYTNSFGESYSATIFKFYFGQIALSGNPQHSQAVNGDPYYLVDLADPSSLEINTTIKPGTYNAISVLLGVDSARNVSGVQSGALDPAKGMFWTWNTGYIYTKLEGTSPSSTQVNGKFEYHIGGFRWPYSAIRNFTVTLTDTDTWQLQEGKTLELDISVDMDAFFNYSYPVRISEEPVCMTPGELAYQISGNFAGAFQLTQFDIN</sequence>
<evidence type="ECO:0000313" key="2">
    <source>
        <dbReference type="EMBL" id="KIC96146.1"/>
    </source>
</evidence>